<keyword evidence="9" id="KW-0106">Calcium</keyword>
<gene>
    <name evidence="16" type="primary">Rhot2</name>
    <name evidence="16" type="ORF">LEILUT_R09826</name>
</gene>
<dbReference type="AlphaFoldDB" id="A0A7L2AB28"/>
<evidence type="ECO:0000313" key="16">
    <source>
        <dbReference type="EMBL" id="NXP42720.1"/>
    </source>
</evidence>
<dbReference type="InterPro" id="IPR013567">
    <property type="entry name" value="EF_hand_assoc_2"/>
</dbReference>
<feature type="non-terminal residue" evidence="16">
    <location>
        <position position="1"/>
    </location>
</feature>
<dbReference type="InterPro" id="IPR013566">
    <property type="entry name" value="EF_hand_assoc_1"/>
</dbReference>
<evidence type="ECO:0000259" key="15">
    <source>
        <dbReference type="Pfam" id="PF08356"/>
    </source>
</evidence>
<protein>
    <submittedName>
        <fullName evidence="16">MIRO2 GTPase</fullName>
    </submittedName>
</protein>
<proteinExistence type="inferred from homology"/>
<keyword evidence="12" id="KW-0342">GTP-binding</keyword>
<dbReference type="FunFam" id="1.10.238.10:FF:000011">
    <property type="entry name" value="Mitochondrial Rho GTPase"/>
    <property type="match status" value="1"/>
</dbReference>
<feature type="domain" description="Mitochondrial Rho GTPase 1/3 EF hand associated type-1" evidence="14">
    <location>
        <begin position="272"/>
        <end position="344"/>
    </location>
</feature>
<keyword evidence="17" id="KW-1185">Reference proteome</keyword>
<keyword evidence="13" id="KW-0472">Membrane</keyword>
<dbReference type="GO" id="GO:0005741">
    <property type="term" value="C:mitochondrial outer membrane"/>
    <property type="evidence" value="ECO:0007669"/>
    <property type="project" value="UniProtKB-SubCell"/>
</dbReference>
<comment type="similarity">
    <text evidence="2">Belongs to the mitochondrial Rho GTPase family.</text>
</comment>
<keyword evidence="8" id="KW-0378">Hydrolase</keyword>
<evidence type="ECO:0000313" key="17">
    <source>
        <dbReference type="Proteomes" id="UP000524007"/>
    </source>
</evidence>
<dbReference type="InterPro" id="IPR052266">
    <property type="entry name" value="Miro-EF-hand_domain"/>
</dbReference>
<dbReference type="EMBL" id="VXBY01007055">
    <property type="protein sequence ID" value="NXP42720.1"/>
    <property type="molecule type" value="Genomic_DNA"/>
</dbReference>
<accession>A0A7L2AB28</accession>
<name>A0A7L2AB28_LEILU</name>
<dbReference type="Gene3D" id="1.10.238.10">
    <property type="entry name" value="EF-hand"/>
    <property type="match status" value="2"/>
</dbReference>
<evidence type="ECO:0000256" key="13">
    <source>
        <dbReference type="ARBA" id="ARBA00023136"/>
    </source>
</evidence>
<comment type="caution">
    <text evidence="16">The sequence shown here is derived from an EMBL/GenBank/DDBJ whole genome shotgun (WGS) entry which is preliminary data.</text>
</comment>
<dbReference type="GO" id="GO:0005525">
    <property type="term" value="F:GTP binding"/>
    <property type="evidence" value="ECO:0007669"/>
    <property type="project" value="UniProtKB-KW"/>
</dbReference>
<dbReference type="Pfam" id="PF08356">
    <property type="entry name" value="EF_assoc_2"/>
    <property type="match status" value="1"/>
</dbReference>
<evidence type="ECO:0000256" key="7">
    <source>
        <dbReference type="ARBA" id="ARBA00022787"/>
    </source>
</evidence>
<comment type="subcellular location">
    <subcellularLocation>
        <location evidence="1">Mitochondrion outer membrane</location>
        <topology evidence="1">Single-pass type IV membrane protein</topology>
    </subcellularLocation>
</comment>
<evidence type="ECO:0000259" key="14">
    <source>
        <dbReference type="Pfam" id="PF08355"/>
    </source>
</evidence>
<keyword evidence="4" id="KW-0479">Metal-binding</keyword>
<dbReference type="Pfam" id="PF08355">
    <property type="entry name" value="EF_assoc_1"/>
    <property type="match status" value="1"/>
</dbReference>
<evidence type="ECO:0000256" key="6">
    <source>
        <dbReference type="ARBA" id="ARBA00022741"/>
    </source>
</evidence>
<evidence type="ECO:0000256" key="11">
    <source>
        <dbReference type="ARBA" id="ARBA00023128"/>
    </source>
</evidence>
<dbReference type="GO" id="GO:0016787">
    <property type="term" value="F:hydrolase activity"/>
    <property type="evidence" value="ECO:0007669"/>
    <property type="project" value="UniProtKB-KW"/>
</dbReference>
<evidence type="ECO:0000256" key="2">
    <source>
        <dbReference type="ARBA" id="ARBA00007981"/>
    </source>
</evidence>
<keyword evidence="11" id="KW-0496">Mitochondrion</keyword>
<dbReference type="InterPro" id="IPR027417">
    <property type="entry name" value="P-loop_NTPase"/>
</dbReference>
<dbReference type="GO" id="GO:0046872">
    <property type="term" value="F:metal ion binding"/>
    <property type="evidence" value="ECO:0007669"/>
    <property type="project" value="UniProtKB-KW"/>
</dbReference>
<evidence type="ECO:0000256" key="9">
    <source>
        <dbReference type="ARBA" id="ARBA00022837"/>
    </source>
</evidence>
<dbReference type="SUPFAM" id="SSF52540">
    <property type="entry name" value="P-loop containing nucleoside triphosphate hydrolases"/>
    <property type="match status" value="1"/>
</dbReference>
<keyword evidence="10" id="KW-1133">Transmembrane helix</keyword>
<feature type="non-terminal residue" evidence="16">
    <location>
        <position position="375"/>
    </location>
</feature>
<evidence type="ECO:0000256" key="12">
    <source>
        <dbReference type="ARBA" id="ARBA00023134"/>
    </source>
</evidence>
<dbReference type="PANTHER" id="PTHR46819:SF1">
    <property type="entry name" value="EF-HAND CALCIUM-BINDING DOMAIN-CONTAINING PROTEIN 7"/>
    <property type="match status" value="1"/>
</dbReference>
<evidence type="ECO:0000256" key="8">
    <source>
        <dbReference type="ARBA" id="ARBA00022801"/>
    </source>
</evidence>
<keyword evidence="6" id="KW-0547">Nucleotide-binding</keyword>
<feature type="domain" description="EF hand associated type-2" evidence="15">
    <location>
        <begin position="141"/>
        <end position="220"/>
    </location>
</feature>
<reference evidence="16 17" key="1">
    <citation type="submission" date="2019-09" db="EMBL/GenBank/DDBJ databases">
        <title>Bird 10,000 Genomes (B10K) Project - Family phase.</title>
        <authorList>
            <person name="Zhang G."/>
        </authorList>
    </citation>
    <scope>NUCLEOTIDE SEQUENCE [LARGE SCALE GENOMIC DNA]</scope>
    <source>
        <strain evidence="16">B10K-DU-002-43</strain>
        <tissue evidence="16">Muscle</tissue>
    </source>
</reference>
<keyword evidence="5" id="KW-0677">Repeat</keyword>
<keyword evidence="3" id="KW-0812">Transmembrane</keyword>
<organism evidence="16 17">
    <name type="scientific">Leiothrix lutea</name>
    <name type="common">Red-billed leiothrix</name>
    <name type="synonym">Sylvia lutea</name>
    <dbReference type="NCBI Taxonomy" id="36275"/>
    <lineage>
        <taxon>Eukaryota</taxon>
        <taxon>Metazoa</taxon>
        <taxon>Chordata</taxon>
        <taxon>Craniata</taxon>
        <taxon>Vertebrata</taxon>
        <taxon>Euteleostomi</taxon>
        <taxon>Archelosauria</taxon>
        <taxon>Archosauria</taxon>
        <taxon>Dinosauria</taxon>
        <taxon>Saurischia</taxon>
        <taxon>Theropoda</taxon>
        <taxon>Coelurosauria</taxon>
        <taxon>Aves</taxon>
        <taxon>Neognathae</taxon>
        <taxon>Neoaves</taxon>
        <taxon>Telluraves</taxon>
        <taxon>Australaves</taxon>
        <taxon>Passeriformes</taxon>
        <taxon>Sylvioidea</taxon>
        <taxon>Leiothrichidae</taxon>
        <taxon>Leiothrix</taxon>
    </lineage>
</organism>
<evidence type="ECO:0000256" key="10">
    <source>
        <dbReference type="ARBA" id="ARBA00022989"/>
    </source>
</evidence>
<dbReference type="PRINTS" id="PR00449">
    <property type="entry name" value="RASTRNSFRMNG"/>
</dbReference>
<dbReference type="SMART" id="SM00173">
    <property type="entry name" value="RAS"/>
    <property type="match status" value="1"/>
</dbReference>
<dbReference type="InterPro" id="IPR011992">
    <property type="entry name" value="EF-hand-dom_pair"/>
</dbReference>
<keyword evidence="7" id="KW-1000">Mitochondrion outer membrane</keyword>
<sequence>MKRDVRILLLGEAQVGKTSLIMALVGEEFPEEVSGEGARTAPPRAPSLGGDGFIPLPESEQTEEELQEEIAKIRTKWIPMVNGGLDKGSRIPIILVGNKSDLQVGSSMEVILPIMNQFSEIETCVEVRELEGVQKSCFGNPLAPQALEDVKMVVWKNTTDGVQDNGLTLNGFLFLNTLFIQRGRHETTWTILRRFGYDDQLELTDDYLYPQCVSRAGQGVTLPCCMAQHPQHLGWILPAPQELLWALRKDQDGALSHTELQNFFSVFPCVPWGPELYNTVCTTDKGLLSLHGFLCQWTLVAYLDVRHCLECLGYLGYPILSEQDSQTQALTVTREKRIDLEKGQTQRNVFLCKVLGARGAGKSAFLQAFLGRSLA</sequence>
<dbReference type="Proteomes" id="UP000524007">
    <property type="component" value="Unassembled WGS sequence"/>
</dbReference>
<evidence type="ECO:0000256" key="4">
    <source>
        <dbReference type="ARBA" id="ARBA00022723"/>
    </source>
</evidence>
<evidence type="ECO:0000256" key="3">
    <source>
        <dbReference type="ARBA" id="ARBA00022692"/>
    </source>
</evidence>
<dbReference type="PANTHER" id="PTHR46819">
    <property type="entry name" value="EF-HAND CALCIUM-BINDING DOMAIN-CONTAINING PROTEIN 7"/>
    <property type="match status" value="1"/>
</dbReference>
<evidence type="ECO:0000256" key="5">
    <source>
        <dbReference type="ARBA" id="ARBA00022737"/>
    </source>
</evidence>
<evidence type="ECO:0000256" key="1">
    <source>
        <dbReference type="ARBA" id="ARBA00004200"/>
    </source>
</evidence>
<dbReference type="SUPFAM" id="SSF47473">
    <property type="entry name" value="EF-hand"/>
    <property type="match status" value="1"/>
</dbReference>